<dbReference type="PROSITE" id="PS51039">
    <property type="entry name" value="ZF_AN1"/>
    <property type="match status" value="1"/>
</dbReference>
<keyword evidence="2" id="KW-0479">Metal-binding</keyword>
<dbReference type="GO" id="GO:0003677">
    <property type="term" value="F:DNA binding"/>
    <property type="evidence" value="ECO:0007669"/>
    <property type="project" value="InterPro"/>
</dbReference>
<comment type="caution">
    <text evidence="9">The sequence shown here is derived from an EMBL/GenBank/DDBJ whole genome shotgun (WGS) entry which is preliminary data.</text>
</comment>
<dbReference type="OrthoDB" id="428577at2759"/>
<dbReference type="Proteomes" id="UP000479710">
    <property type="component" value="Unassembled WGS sequence"/>
</dbReference>
<name>A0A6G1DRV1_9ORYZ</name>
<sequence length="189" mass="19835">MAMKRKCPDGETSSCGAAGAMCVTGCGFFGSAANNNMCSRCYQEHLLAAAAAAADNDRVAVMEKAAARRASHEQIDFFAFARPEKKARMSVAVASSSAATAAAETSSSLPATGEQPPASATKAASANRCATCWKKVGLTGFKCRCGGTFCGTHRYADEHSCGFDYKSTGREQIAKQYPLVVADKMAFRI</sequence>
<dbReference type="FunFam" id="4.10.1110.10:FF:000001">
    <property type="entry name" value="Zinc finger AN1-type containing 6"/>
    <property type="match status" value="1"/>
</dbReference>
<dbReference type="SMART" id="SM00154">
    <property type="entry name" value="ZnF_AN1"/>
    <property type="match status" value="1"/>
</dbReference>
<keyword evidence="4" id="KW-0862">Zinc</keyword>
<comment type="function">
    <text evidence="1">May be involved in environmental stress response.</text>
</comment>
<dbReference type="InterPro" id="IPR002653">
    <property type="entry name" value="Znf_A20"/>
</dbReference>
<evidence type="ECO:0000256" key="2">
    <source>
        <dbReference type="ARBA" id="ARBA00022723"/>
    </source>
</evidence>
<evidence type="ECO:0000259" key="7">
    <source>
        <dbReference type="PROSITE" id="PS51036"/>
    </source>
</evidence>
<dbReference type="Pfam" id="PF01754">
    <property type="entry name" value="zf-A20"/>
    <property type="match status" value="1"/>
</dbReference>
<keyword evidence="3 6" id="KW-0863">Zinc-finger</keyword>
<dbReference type="PANTHER" id="PTHR10634">
    <property type="entry name" value="AN1-TYPE ZINC FINGER PROTEIN"/>
    <property type="match status" value="1"/>
</dbReference>
<dbReference type="PANTHER" id="PTHR10634:SF98">
    <property type="entry name" value="ZINC FINGER A20 AND AN1 DOMAIN-CONTAINING STRESS-ASSOCIATED PROTEIN 3"/>
    <property type="match status" value="1"/>
</dbReference>
<evidence type="ECO:0000313" key="10">
    <source>
        <dbReference type="Proteomes" id="UP000479710"/>
    </source>
</evidence>
<feature type="domain" description="AN1-type" evidence="8">
    <location>
        <begin position="123"/>
        <end position="169"/>
    </location>
</feature>
<dbReference type="InterPro" id="IPR000058">
    <property type="entry name" value="Znf_AN1"/>
</dbReference>
<dbReference type="Gene3D" id="4.10.1110.10">
    <property type="entry name" value="AN1-like Zinc finger"/>
    <property type="match status" value="1"/>
</dbReference>
<evidence type="ECO:0000256" key="5">
    <source>
        <dbReference type="ARBA" id="ARBA00023016"/>
    </source>
</evidence>
<dbReference type="Gene3D" id="1.20.5.4770">
    <property type="match status" value="1"/>
</dbReference>
<gene>
    <name evidence="9" type="ORF">E2562_036750</name>
</gene>
<evidence type="ECO:0000313" key="9">
    <source>
        <dbReference type="EMBL" id="KAF0915565.1"/>
    </source>
</evidence>
<dbReference type="GO" id="GO:0008270">
    <property type="term" value="F:zinc ion binding"/>
    <property type="evidence" value="ECO:0007669"/>
    <property type="project" value="UniProtKB-KW"/>
</dbReference>
<evidence type="ECO:0000256" key="3">
    <source>
        <dbReference type="ARBA" id="ARBA00022771"/>
    </source>
</evidence>
<evidence type="ECO:0008006" key="11">
    <source>
        <dbReference type="Google" id="ProtNLM"/>
    </source>
</evidence>
<keyword evidence="10" id="KW-1185">Reference proteome</keyword>
<dbReference type="EMBL" id="SPHZ02000006">
    <property type="protein sequence ID" value="KAF0915565.1"/>
    <property type="molecule type" value="Genomic_DNA"/>
</dbReference>
<dbReference type="SUPFAM" id="SSF57716">
    <property type="entry name" value="Glucocorticoid receptor-like (DNA-binding domain)"/>
    <property type="match status" value="1"/>
</dbReference>
<dbReference type="AlphaFoldDB" id="A0A6G1DRV1"/>
<organism evidence="9 10">
    <name type="scientific">Oryza meyeriana var. granulata</name>
    <dbReference type="NCBI Taxonomy" id="110450"/>
    <lineage>
        <taxon>Eukaryota</taxon>
        <taxon>Viridiplantae</taxon>
        <taxon>Streptophyta</taxon>
        <taxon>Embryophyta</taxon>
        <taxon>Tracheophyta</taxon>
        <taxon>Spermatophyta</taxon>
        <taxon>Magnoliopsida</taxon>
        <taxon>Liliopsida</taxon>
        <taxon>Poales</taxon>
        <taxon>Poaceae</taxon>
        <taxon>BOP clade</taxon>
        <taxon>Oryzoideae</taxon>
        <taxon>Oryzeae</taxon>
        <taxon>Oryzinae</taxon>
        <taxon>Oryza</taxon>
        <taxon>Oryza meyeriana</taxon>
    </lineage>
</organism>
<evidence type="ECO:0000256" key="4">
    <source>
        <dbReference type="ARBA" id="ARBA00022833"/>
    </source>
</evidence>
<protein>
    <recommendedName>
        <fullName evidence="11">AN1-type domain-containing protein</fullName>
    </recommendedName>
</protein>
<feature type="domain" description="A20-type" evidence="7">
    <location>
        <begin position="16"/>
        <end position="50"/>
    </location>
</feature>
<dbReference type="Pfam" id="PF01428">
    <property type="entry name" value="zf-AN1"/>
    <property type="match status" value="1"/>
</dbReference>
<evidence type="ECO:0000256" key="6">
    <source>
        <dbReference type="PROSITE-ProRule" id="PRU00449"/>
    </source>
</evidence>
<proteinExistence type="predicted"/>
<accession>A0A6G1DRV1</accession>
<dbReference type="SUPFAM" id="SSF118310">
    <property type="entry name" value="AN1-like Zinc finger"/>
    <property type="match status" value="1"/>
</dbReference>
<dbReference type="InterPro" id="IPR035896">
    <property type="entry name" value="AN1-like_Znf"/>
</dbReference>
<dbReference type="InterPro" id="IPR050652">
    <property type="entry name" value="AN1_A20_ZnFinger"/>
</dbReference>
<reference evidence="9 10" key="1">
    <citation type="submission" date="2019-11" db="EMBL/GenBank/DDBJ databases">
        <title>Whole genome sequence of Oryza granulata.</title>
        <authorList>
            <person name="Li W."/>
        </authorList>
    </citation>
    <scope>NUCLEOTIDE SEQUENCE [LARGE SCALE GENOMIC DNA]</scope>
    <source>
        <strain evidence="10">cv. Menghai</strain>
        <tissue evidence="9">Leaf</tissue>
    </source>
</reference>
<evidence type="ECO:0000256" key="1">
    <source>
        <dbReference type="ARBA" id="ARBA00003732"/>
    </source>
</evidence>
<dbReference type="SMART" id="SM00259">
    <property type="entry name" value="ZnF_A20"/>
    <property type="match status" value="1"/>
</dbReference>
<keyword evidence="5" id="KW-0346">Stress response</keyword>
<dbReference type="PROSITE" id="PS51036">
    <property type="entry name" value="ZF_A20"/>
    <property type="match status" value="1"/>
</dbReference>
<evidence type="ECO:0000259" key="8">
    <source>
        <dbReference type="PROSITE" id="PS51039"/>
    </source>
</evidence>